<dbReference type="EMBL" id="JARBHB010000017">
    <property type="protein sequence ID" value="KAJ8865614.1"/>
    <property type="molecule type" value="Genomic_DNA"/>
</dbReference>
<comment type="caution">
    <text evidence="5">The sequence shown here is derived from an EMBL/GenBank/DDBJ whole genome shotgun (WGS) entry which is preliminary data.</text>
</comment>
<evidence type="ECO:0000256" key="1">
    <source>
        <dbReference type="ARBA" id="ARBA00004123"/>
    </source>
</evidence>
<protein>
    <submittedName>
        <fullName evidence="5">Uncharacterized protein</fullName>
    </submittedName>
</protein>
<dbReference type="InterPro" id="IPR043128">
    <property type="entry name" value="Rev_trsase/Diguanyl_cyclase"/>
</dbReference>
<accession>A0ABQ9FZE2</accession>
<dbReference type="Proteomes" id="UP001159363">
    <property type="component" value="Chromosome 16"/>
</dbReference>
<feature type="compositionally biased region" description="Basic and acidic residues" evidence="2">
    <location>
        <begin position="913"/>
        <end position="922"/>
    </location>
</feature>
<dbReference type="Pfam" id="PF01498">
    <property type="entry name" value="HTH_Tnp_Tc3_2"/>
    <property type="match status" value="1"/>
</dbReference>
<proteinExistence type="predicted"/>
<dbReference type="PANTHER" id="PTHR37984">
    <property type="entry name" value="PROTEIN CBG26694"/>
    <property type="match status" value="1"/>
</dbReference>
<dbReference type="InterPro" id="IPR050951">
    <property type="entry name" value="Retrovirus_Pol_polyprotein"/>
</dbReference>
<dbReference type="Gene3D" id="3.30.420.10">
    <property type="entry name" value="Ribonuclease H-like superfamily/Ribonuclease H"/>
    <property type="match status" value="1"/>
</dbReference>
<dbReference type="InterPro" id="IPR043502">
    <property type="entry name" value="DNA/RNA_pol_sf"/>
</dbReference>
<feature type="compositionally biased region" description="Polar residues" evidence="2">
    <location>
        <begin position="927"/>
        <end position="942"/>
    </location>
</feature>
<sequence length="1196" mass="135463">MGTFAKFNTSQLSSLRDSPRVGDVQDMPRQNDHHGLAKGSGQLLFSELVDTDATILHHNRVSQQTQPVGKVSARYLYDSCRQKIAARHRNDIQPSLARHLAGIYRVASGIRQRADIIWLETADRKRVYEPLWSANYGPETAIKAANAESILTHRRNAQRRYRSAQPTNDEKLSGSMLKKCRANNKKHSIPISTLGNIVSRKEYPYGYSKYNDIDISQCPVCTYRKLCREKTLYHGDTPCKVDKEVARGTVGCYLGGLSGRAIARKVNRPKSTVAFVLRKWKVHGHCANAARSGRPPILTDRNSKTLKRKIIKNRAKPMANIRQEFHAATGVSVSIGTLRTEAHRLGYFGRAAAHKPHITTSNKAQRLRWCLDHRNWKLEQWKSVLSTDEKFCDGGVMVWSCFTTFGAGPLVFVHGSMNTEAYCNILDNEMLPTLWRFYGMDPCYFQDDNASCHVSSATMQWYADNNVRQLDWPAQSPDLNPIEHLWDELDRRDNEAKLANKRKVASLPQNQETASKTNKEREHNHIMAIVQECATQRNTNMLHYNTAFIGPRSKAHHTCALCLYNRHKANNCNLFTKQDQVFHTNVVAWFRQFKNKFCIRQVRLRINMEENSGDVTQIKKHYMEPQVGYAETRQGNAFSEHLTNIRNMMEILRKLNVKVNAKNCSFTQEDITILGPYITPKGIVSDPDKVKAIQEMSPPNNLQQLRIFLGIASYLRRYIQNYASKAEPLHCTAHRHCQRSGEPIIVQKCFGTVLHCTPSAQCNRALSVSENTVLLGNVTQMPQAIDWEQSFYKISLPVVNANSCRNQREQHYAQIERVLGNSFWVRTFSAILVWKKVCCTNRSFATHFDLQKSFERMSFAIEKNETYGLMLENVSGMYSEADRVKGQVIGHFSHRPHEIQIPEDTEGTCTESRASKRAETRRVKASTHPSENGITRGQSELSPSEPAATPKYYWKPRDVAWQQWPPLAPPKMPAHSTPHHWAGTILFTEIRPEAITSTPLTEDCTIYQAAVVETTPGHICMKQCEVIQSSVFPSHIKAKSLIPADNGRIGTAECDITSSADPCRDEAIKMQLGKPLIAFPTQCSASGDCIIQLAHLLPALAGPQSWQPWNAERRQSVVREASWGCTIPWSLIDSTRHKMSALVLSNHDKGRTLHARYLFCSFNALPGAEDLFYQSLRVVISVIKHVDTSGPFRATS</sequence>
<feature type="region of interest" description="Disordered" evidence="2">
    <location>
        <begin position="905"/>
        <end position="949"/>
    </location>
</feature>
<dbReference type="Gene3D" id="3.30.70.270">
    <property type="match status" value="2"/>
</dbReference>
<dbReference type="InterPro" id="IPR038717">
    <property type="entry name" value="Tc1-like_DDE_dom"/>
</dbReference>
<reference evidence="5 6" key="1">
    <citation type="submission" date="2023-02" db="EMBL/GenBank/DDBJ databases">
        <title>LHISI_Scaffold_Assembly.</title>
        <authorList>
            <person name="Stuart O.P."/>
            <person name="Cleave R."/>
            <person name="Magrath M.J.L."/>
            <person name="Mikheyev A.S."/>
        </authorList>
    </citation>
    <scope>NUCLEOTIDE SEQUENCE [LARGE SCALE GENOMIC DNA]</scope>
    <source>
        <strain evidence="5">Daus_M_001</strain>
        <tissue evidence="5">Leg muscle</tissue>
    </source>
</reference>
<feature type="region of interest" description="Disordered" evidence="2">
    <location>
        <begin position="1"/>
        <end position="36"/>
    </location>
</feature>
<dbReference type="PANTHER" id="PTHR37984:SF5">
    <property type="entry name" value="PROTEIN NYNRIN-LIKE"/>
    <property type="match status" value="1"/>
</dbReference>
<dbReference type="Pfam" id="PF13358">
    <property type="entry name" value="DDE_3"/>
    <property type="match status" value="1"/>
</dbReference>
<name>A0ABQ9FZE2_9NEOP</name>
<evidence type="ECO:0000259" key="4">
    <source>
        <dbReference type="Pfam" id="PF13358"/>
    </source>
</evidence>
<evidence type="ECO:0000259" key="3">
    <source>
        <dbReference type="Pfam" id="PF01498"/>
    </source>
</evidence>
<comment type="subcellular location">
    <subcellularLocation>
        <location evidence="1">Nucleus</location>
    </subcellularLocation>
</comment>
<dbReference type="InterPro" id="IPR002492">
    <property type="entry name" value="Transposase_Tc1-like"/>
</dbReference>
<feature type="domain" description="Tc1-like transposase DDE" evidence="4">
    <location>
        <begin position="446"/>
        <end position="499"/>
    </location>
</feature>
<dbReference type="SUPFAM" id="SSF56672">
    <property type="entry name" value="DNA/RNA polymerases"/>
    <property type="match status" value="1"/>
</dbReference>
<feature type="compositionally biased region" description="Polar residues" evidence="2">
    <location>
        <begin position="507"/>
        <end position="516"/>
    </location>
</feature>
<dbReference type="InterPro" id="IPR036397">
    <property type="entry name" value="RNaseH_sf"/>
</dbReference>
<evidence type="ECO:0000313" key="5">
    <source>
        <dbReference type="EMBL" id="KAJ8865614.1"/>
    </source>
</evidence>
<feature type="domain" description="Transposase Tc1-like" evidence="3">
    <location>
        <begin position="306"/>
        <end position="375"/>
    </location>
</feature>
<feature type="region of interest" description="Disordered" evidence="2">
    <location>
        <begin position="501"/>
        <end position="521"/>
    </location>
</feature>
<evidence type="ECO:0000313" key="6">
    <source>
        <dbReference type="Proteomes" id="UP001159363"/>
    </source>
</evidence>
<feature type="compositionally biased region" description="Polar residues" evidence="2">
    <location>
        <begin position="1"/>
        <end position="16"/>
    </location>
</feature>
<dbReference type="InterPro" id="IPR009057">
    <property type="entry name" value="Homeodomain-like_sf"/>
</dbReference>
<gene>
    <name evidence="5" type="ORF">PR048_033134</name>
</gene>
<keyword evidence="6" id="KW-1185">Reference proteome</keyword>
<organism evidence="5 6">
    <name type="scientific">Dryococelus australis</name>
    <dbReference type="NCBI Taxonomy" id="614101"/>
    <lineage>
        <taxon>Eukaryota</taxon>
        <taxon>Metazoa</taxon>
        <taxon>Ecdysozoa</taxon>
        <taxon>Arthropoda</taxon>
        <taxon>Hexapoda</taxon>
        <taxon>Insecta</taxon>
        <taxon>Pterygota</taxon>
        <taxon>Neoptera</taxon>
        <taxon>Polyneoptera</taxon>
        <taxon>Phasmatodea</taxon>
        <taxon>Verophasmatodea</taxon>
        <taxon>Anareolatae</taxon>
        <taxon>Phasmatidae</taxon>
        <taxon>Eurycanthinae</taxon>
        <taxon>Dryococelus</taxon>
    </lineage>
</organism>
<evidence type="ECO:0000256" key="2">
    <source>
        <dbReference type="SAM" id="MobiDB-lite"/>
    </source>
</evidence>
<dbReference type="SUPFAM" id="SSF46689">
    <property type="entry name" value="Homeodomain-like"/>
    <property type="match status" value="1"/>
</dbReference>